<dbReference type="RefSeq" id="XP_001358679.4">
    <property type="nucleotide sequence ID" value="XM_001358642.4"/>
</dbReference>
<reference evidence="2" key="2">
    <citation type="submission" date="2025-08" db="UniProtKB">
        <authorList>
            <consortium name="RefSeq"/>
        </authorList>
    </citation>
    <scope>IDENTIFICATION</scope>
    <source>
        <strain evidence="2">MV-25-SWS-2005</strain>
        <tissue evidence="2">Whole body</tissue>
    </source>
</reference>
<sequence>METHHKDSSKQTMGSSFFNDLWPQLLEENKCHIESKSAAFFEPRQPFNELHFHSYLADAGYPDYESPHEMRCCEAAKRQEAAEEEAELAANAETEGRQDAVNADFKPRGSQAIRPVDKMVNHLREAQERRQKLAYAFANRKYPWTMQTPKHELNFEMTSEQKTCFVLPMERKILDEIHDHECKLMIIDVGKDVELKDCHRWIKFRPYIQMLAVVRTSQMERCLQLLGVFHTLVVEESAENSWHDELHASLYSGLKQAKRLHILKACGEPFLFMFSRFRGICTCDTYAVLRRL</sequence>
<dbReference type="Proteomes" id="UP000001819">
    <property type="component" value="Chromosome 2"/>
</dbReference>
<dbReference type="InParanoid" id="A0A6I8UPE0"/>
<evidence type="ECO:0000313" key="1">
    <source>
        <dbReference type="Proteomes" id="UP000001819"/>
    </source>
</evidence>
<dbReference type="FunCoup" id="A0A6I8UPE0">
    <property type="interactions" value="14"/>
</dbReference>
<keyword evidence="1" id="KW-1185">Reference proteome</keyword>
<organism evidence="1 2">
    <name type="scientific">Drosophila pseudoobscura pseudoobscura</name>
    <name type="common">Fruit fly</name>
    <dbReference type="NCBI Taxonomy" id="46245"/>
    <lineage>
        <taxon>Eukaryota</taxon>
        <taxon>Metazoa</taxon>
        <taxon>Ecdysozoa</taxon>
        <taxon>Arthropoda</taxon>
        <taxon>Hexapoda</taxon>
        <taxon>Insecta</taxon>
        <taxon>Pterygota</taxon>
        <taxon>Neoptera</taxon>
        <taxon>Endopterygota</taxon>
        <taxon>Diptera</taxon>
        <taxon>Brachycera</taxon>
        <taxon>Muscomorpha</taxon>
        <taxon>Ephydroidea</taxon>
        <taxon>Drosophilidae</taxon>
        <taxon>Drosophila</taxon>
        <taxon>Sophophora</taxon>
    </lineage>
</organism>
<dbReference type="KEGG" id="dpo:4801617"/>
<reference evidence="1" key="1">
    <citation type="submission" date="2024-06" db="UniProtKB">
        <authorList>
            <consortium name="RefSeq"/>
        </authorList>
    </citation>
    <scope>NUCLEOTIDE SEQUENCE [LARGE SCALE GENOMIC DNA]</scope>
    <source>
        <strain evidence="1">MV2-25</strain>
    </source>
</reference>
<proteinExistence type="predicted"/>
<gene>
    <name evidence="2" type="primary">LOC4801617</name>
</gene>
<name>A0A6I8UPE0_DROPS</name>
<evidence type="ECO:0000313" key="2">
    <source>
        <dbReference type="RefSeq" id="XP_001358679.4"/>
    </source>
</evidence>
<dbReference type="AlphaFoldDB" id="A0A6I8UPE0"/>
<accession>A0A6I8UPE0</accession>
<protein>
    <submittedName>
        <fullName evidence="2">Uncharacterized protein</fullName>
    </submittedName>
</protein>